<comment type="subcellular location">
    <subcellularLocation>
        <location evidence="1 8">Cell membrane</location>
        <topology evidence="1 8">Multi-pass membrane protein</topology>
    </subcellularLocation>
</comment>
<organism evidence="10 11">
    <name type="scientific">Conexibacter arvalis</name>
    <dbReference type="NCBI Taxonomy" id="912552"/>
    <lineage>
        <taxon>Bacteria</taxon>
        <taxon>Bacillati</taxon>
        <taxon>Actinomycetota</taxon>
        <taxon>Thermoleophilia</taxon>
        <taxon>Solirubrobacterales</taxon>
        <taxon>Conexibacteraceae</taxon>
        <taxon>Conexibacter</taxon>
    </lineage>
</organism>
<dbReference type="InterPro" id="IPR035906">
    <property type="entry name" value="MetI-like_sf"/>
</dbReference>
<dbReference type="Proteomes" id="UP000585272">
    <property type="component" value="Unassembled WGS sequence"/>
</dbReference>
<evidence type="ECO:0000313" key="10">
    <source>
        <dbReference type="EMBL" id="MBB4665147.1"/>
    </source>
</evidence>
<feature type="transmembrane region" description="Helical" evidence="8">
    <location>
        <begin position="148"/>
        <end position="175"/>
    </location>
</feature>
<keyword evidence="4" id="KW-1003">Cell membrane</keyword>
<evidence type="ECO:0000256" key="7">
    <source>
        <dbReference type="ARBA" id="ARBA00023136"/>
    </source>
</evidence>
<comment type="caution">
    <text evidence="10">The sequence shown here is derived from an EMBL/GenBank/DDBJ whole genome shotgun (WGS) entry which is preliminary data.</text>
</comment>
<feature type="domain" description="ABC transmembrane type-1" evidence="9">
    <location>
        <begin position="69"/>
        <end position="275"/>
    </location>
</feature>
<sequence length="289" mass="32021">MGLSLSQRRRLIPWMFAIPGLLWLIVFFAIPLANQASVSLMTGDPEAGYSLTWAFDTYTSAISDYKEQFLRSFLYAGAATVIDLVIAFPLAYFMAYKAGRWRNLMLLLVVLPFFMSYVLRTVSWQLILADNGWVVERLRDVGLVADDGRVLATGTAVIAGIAYNFLPFMVLPLYVALERIDRRFVEAATDLYASRLTAFRKVTLPLAIPGIFAGSLLVFIPACGDFVNAALLGTPRQYMIGNVVQSKFLNVLDYPTAAALSFILMTIILVGIVLYSRLLGTRNLTEAAT</sequence>
<comment type="similarity">
    <text evidence="2">Belongs to the binding-protein-dependent transport system permease family. CysTW subfamily.</text>
</comment>
<evidence type="ECO:0000313" key="11">
    <source>
        <dbReference type="Proteomes" id="UP000585272"/>
    </source>
</evidence>
<dbReference type="AlphaFoldDB" id="A0A840IJ79"/>
<evidence type="ECO:0000256" key="6">
    <source>
        <dbReference type="ARBA" id="ARBA00022989"/>
    </source>
</evidence>
<proteinExistence type="inferred from homology"/>
<accession>A0A840IJ79</accession>
<dbReference type="PANTHER" id="PTHR42929">
    <property type="entry name" value="INNER MEMBRANE ABC TRANSPORTER PERMEASE PROTEIN YDCU-RELATED-RELATED"/>
    <property type="match status" value="1"/>
</dbReference>
<keyword evidence="3 8" id="KW-0813">Transport</keyword>
<keyword evidence="5 8" id="KW-0812">Transmembrane</keyword>
<feature type="transmembrane region" description="Helical" evidence="8">
    <location>
        <begin position="202"/>
        <end position="222"/>
    </location>
</feature>
<evidence type="ECO:0000256" key="5">
    <source>
        <dbReference type="ARBA" id="ARBA00022692"/>
    </source>
</evidence>
<dbReference type="Gene3D" id="1.10.3720.10">
    <property type="entry name" value="MetI-like"/>
    <property type="match status" value="1"/>
</dbReference>
<evidence type="ECO:0000256" key="3">
    <source>
        <dbReference type="ARBA" id="ARBA00022448"/>
    </source>
</evidence>
<name>A0A840IJ79_9ACTN</name>
<feature type="transmembrane region" description="Helical" evidence="8">
    <location>
        <begin position="105"/>
        <end position="128"/>
    </location>
</feature>
<dbReference type="Pfam" id="PF00528">
    <property type="entry name" value="BPD_transp_1"/>
    <property type="match status" value="1"/>
</dbReference>
<evidence type="ECO:0000256" key="4">
    <source>
        <dbReference type="ARBA" id="ARBA00022475"/>
    </source>
</evidence>
<dbReference type="EMBL" id="JACHNU010000011">
    <property type="protein sequence ID" value="MBB4665147.1"/>
    <property type="molecule type" value="Genomic_DNA"/>
</dbReference>
<dbReference type="PROSITE" id="PS50928">
    <property type="entry name" value="ABC_TM1"/>
    <property type="match status" value="1"/>
</dbReference>
<evidence type="ECO:0000256" key="8">
    <source>
        <dbReference type="RuleBase" id="RU363032"/>
    </source>
</evidence>
<feature type="transmembrane region" description="Helical" evidence="8">
    <location>
        <begin position="73"/>
        <end position="93"/>
    </location>
</feature>
<feature type="transmembrane region" description="Helical" evidence="8">
    <location>
        <begin position="254"/>
        <end position="275"/>
    </location>
</feature>
<keyword evidence="11" id="KW-1185">Reference proteome</keyword>
<keyword evidence="6 8" id="KW-1133">Transmembrane helix</keyword>
<gene>
    <name evidence="10" type="ORF">BDZ31_004768</name>
</gene>
<dbReference type="GO" id="GO:0005886">
    <property type="term" value="C:plasma membrane"/>
    <property type="evidence" value="ECO:0007669"/>
    <property type="project" value="UniProtKB-SubCell"/>
</dbReference>
<evidence type="ECO:0000259" key="9">
    <source>
        <dbReference type="PROSITE" id="PS50928"/>
    </source>
</evidence>
<dbReference type="CDD" id="cd06261">
    <property type="entry name" value="TM_PBP2"/>
    <property type="match status" value="1"/>
</dbReference>
<feature type="transmembrane region" description="Helical" evidence="8">
    <location>
        <begin position="12"/>
        <end position="33"/>
    </location>
</feature>
<protein>
    <submittedName>
        <fullName evidence="10">Spermidine/putrescine transport system permease protein</fullName>
    </submittedName>
</protein>
<dbReference type="PANTHER" id="PTHR42929:SF1">
    <property type="entry name" value="INNER MEMBRANE ABC TRANSPORTER PERMEASE PROTEIN YDCU-RELATED"/>
    <property type="match status" value="1"/>
</dbReference>
<dbReference type="GO" id="GO:0055085">
    <property type="term" value="P:transmembrane transport"/>
    <property type="evidence" value="ECO:0007669"/>
    <property type="project" value="InterPro"/>
</dbReference>
<reference evidence="10 11" key="1">
    <citation type="submission" date="2020-08" db="EMBL/GenBank/DDBJ databases">
        <title>Genomic Encyclopedia of Archaeal and Bacterial Type Strains, Phase II (KMG-II): from individual species to whole genera.</title>
        <authorList>
            <person name="Goeker M."/>
        </authorList>
    </citation>
    <scope>NUCLEOTIDE SEQUENCE [LARGE SCALE GENOMIC DNA]</scope>
    <source>
        <strain evidence="10 11">DSM 23288</strain>
    </source>
</reference>
<dbReference type="SUPFAM" id="SSF161098">
    <property type="entry name" value="MetI-like"/>
    <property type="match status" value="1"/>
</dbReference>
<dbReference type="InterPro" id="IPR000515">
    <property type="entry name" value="MetI-like"/>
</dbReference>
<evidence type="ECO:0000256" key="1">
    <source>
        <dbReference type="ARBA" id="ARBA00004651"/>
    </source>
</evidence>
<dbReference type="RefSeq" id="WP_183345818.1">
    <property type="nucleotide sequence ID" value="NZ_JACHNU010000011.1"/>
</dbReference>
<keyword evidence="7 8" id="KW-0472">Membrane</keyword>
<evidence type="ECO:0000256" key="2">
    <source>
        <dbReference type="ARBA" id="ARBA00007069"/>
    </source>
</evidence>